<reference evidence="8" key="1">
    <citation type="submission" date="2023-02" db="EMBL/GenBank/DDBJ databases">
        <title>Genome of toxic invasive species Heracleum sosnowskyi carries increased number of genes despite the absence of recent whole-genome duplications.</title>
        <authorList>
            <person name="Schelkunov M."/>
            <person name="Shtratnikova V."/>
            <person name="Makarenko M."/>
            <person name="Klepikova A."/>
            <person name="Omelchenko D."/>
            <person name="Novikova G."/>
            <person name="Obukhova E."/>
            <person name="Bogdanov V."/>
            <person name="Penin A."/>
            <person name="Logacheva M."/>
        </authorList>
    </citation>
    <scope>NUCLEOTIDE SEQUENCE</scope>
    <source>
        <strain evidence="8">Hsosn_3</strain>
        <tissue evidence="8">Leaf</tissue>
    </source>
</reference>
<dbReference type="AlphaFoldDB" id="A0AAD8I630"/>
<gene>
    <name evidence="8" type="ORF">POM88_025282</name>
</gene>
<dbReference type="EMBL" id="JAUIZM010000006">
    <property type="protein sequence ID" value="KAK1378538.1"/>
    <property type="molecule type" value="Genomic_DNA"/>
</dbReference>
<reference evidence="8" key="2">
    <citation type="submission" date="2023-05" db="EMBL/GenBank/DDBJ databases">
        <authorList>
            <person name="Schelkunov M.I."/>
        </authorList>
    </citation>
    <scope>NUCLEOTIDE SEQUENCE</scope>
    <source>
        <strain evidence="8">Hsosn_3</strain>
        <tissue evidence="8">Leaf</tissue>
    </source>
</reference>
<evidence type="ECO:0000313" key="8">
    <source>
        <dbReference type="EMBL" id="KAK1378538.1"/>
    </source>
</evidence>
<keyword evidence="9" id="KW-1185">Reference proteome</keyword>
<evidence type="ECO:0000256" key="6">
    <source>
        <dbReference type="SAM" id="Phobius"/>
    </source>
</evidence>
<feature type="transmembrane region" description="Helical" evidence="6">
    <location>
        <begin position="295"/>
        <end position="315"/>
    </location>
</feature>
<keyword evidence="4 6" id="KW-1133">Transmembrane helix</keyword>
<dbReference type="Pfam" id="PF00955">
    <property type="entry name" value="HCO3_cotransp"/>
    <property type="match status" value="2"/>
</dbReference>
<accession>A0AAD8I630</accession>
<keyword evidence="3 6" id="KW-0812">Transmembrane</keyword>
<feature type="transmembrane region" description="Helical" evidence="6">
    <location>
        <begin position="139"/>
        <end position="162"/>
    </location>
</feature>
<dbReference type="PANTHER" id="PTHR11453:SF40">
    <property type="entry name" value="BORON TRANSPORTER 4-RELATED"/>
    <property type="match status" value="1"/>
</dbReference>
<comment type="similarity">
    <text evidence="2">Belongs to the anion exchanger (TC 2.A.31.3) family.</text>
</comment>
<dbReference type="PANTHER" id="PTHR11453">
    <property type="entry name" value="ANION EXCHANGE PROTEIN"/>
    <property type="match status" value="1"/>
</dbReference>
<dbReference type="GO" id="GO:0005886">
    <property type="term" value="C:plasma membrane"/>
    <property type="evidence" value="ECO:0007669"/>
    <property type="project" value="TreeGrafter"/>
</dbReference>
<evidence type="ECO:0000256" key="4">
    <source>
        <dbReference type="ARBA" id="ARBA00022989"/>
    </source>
</evidence>
<organism evidence="8 9">
    <name type="scientific">Heracleum sosnowskyi</name>
    <dbReference type="NCBI Taxonomy" id="360622"/>
    <lineage>
        <taxon>Eukaryota</taxon>
        <taxon>Viridiplantae</taxon>
        <taxon>Streptophyta</taxon>
        <taxon>Embryophyta</taxon>
        <taxon>Tracheophyta</taxon>
        <taxon>Spermatophyta</taxon>
        <taxon>Magnoliopsida</taxon>
        <taxon>eudicotyledons</taxon>
        <taxon>Gunneridae</taxon>
        <taxon>Pentapetalae</taxon>
        <taxon>asterids</taxon>
        <taxon>campanulids</taxon>
        <taxon>Apiales</taxon>
        <taxon>Apiaceae</taxon>
        <taxon>Apioideae</taxon>
        <taxon>apioid superclade</taxon>
        <taxon>Tordylieae</taxon>
        <taxon>Tordyliinae</taxon>
        <taxon>Heracleum</taxon>
    </lineage>
</organism>
<name>A0AAD8I630_9APIA</name>
<sequence length="323" mass="35974">MIFFLVSYYQTNYVADVPIVPHQEPEPHAVITNPAEGLESTEKHRTIDPQPQNNLQQLPSQFQDGLKLNSLMHSSETENINLPGKVDAQVSRTQQPSSATLIPKEPPLLIVGVAEPTIYMYTVLYKIAKGSSSLGGHLFIAWAGWVCVWTAIFLFLLAIFNAGNIISRFTRIADELFGMLISRTARSWRYGTGLFRNVVADYGVPLMAIAWTSLSYAIPAKVPSGVPRRLYCPLPWDSESLYHWTVIKDMGKVHVEYIFVAIIPAIMVAGLYFFDHSVASQMAQQKEFNLKKPSAYHYDIFVLGVTTLICGLLGLPPSNGVLL</sequence>
<comment type="caution">
    <text evidence="8">The sequence shown here is derived from an EMBL/GenBank/DDBJ whole genome shotgun (WGS) entry which is preliminary data.</text>
</comment>
<dbReference type="InterPro" id="IPR003020">
    <property type="entry name" value="HCO3_transpt_euk"/>
</dbReference>
<feature type="domain" description="Bicarbonate transporter-like transmembrane" evidence="7">
    <location>
        <begin position="189"/>
        <end position="317"/>
    </location>
</feature>
<feature type="transmembrane region" description="Helical" evidence="6">
    <location>
        <begin position="257"/>
        <end position="274"/>
    </location>
</feature>
<dbReference type="GO" id="GO:0005452">
    <property type="term" value="F:solute:inorganic anion antiporter activity"/>
    <property type="evidence" value="ECO:0007669"/>
    <property type="project" value="InterPro"/>
</dbReference>
<feature type="domain" description="Bicarbonate transporter-like transmembrane" evidence="7">
    <location>
        <begin position="107"/>
        <end position="182"/>
    </location>
</feature>
<evidence type="ECO:0000256" key="2">
    <source>
        <dbReference type="ARBA" id="ARBA00006262"/>
    </source>
</evidence>
<dbReference type="Proteomes" id="UP001237642">
    <property type="component" value="Unassembled WGS sequence"/>
</dbReference>
<feature type="transmembrane region" description="Helical" evidence="6">
    <location>
        <begin position="199"/>
        <end position="218"/>
    </location>
</feature>
<evidence type="ECO:0000313" key="9">
    <source>
        <dbReference type="Proteomes" id="UP001237642"/>
    </source>
</evidence>
<protein>
    <recommendedName>
        <fullName evidence="7">Bicarbonate transporter-like transmembrane domain-containing protein</fullName>
    </recommendedName>
</protein>
<evidence type="ECO:0000259" key="7">
    <source>
        <dbReference type="Pfam" id="PF00955"/>
    </source>
</evidence>
<dbReference type="GO" id="GO:0050801">
    <property type="term" value="P:monoatomic ion homeostasis"/>
    <property type="evidence" value="ECO:0007669"/>
    <property type="project" value="TreeGrafter"/>
</dbReference>
<comment type="subcellular location">
    <subcellularLocation>
        <location evidence="1">Membrane</location>
        <topology evidence="1">Multi-pass membrane protein</topology>
    </subcellularLocation>
</comment>
<evidence type="ECO:0000256" key="1">
    <source>
        <dbReference type="ARBA" id="ARBA00004141"/>
    </source>
</evidence>
<evidence type="ECO:0000256" key="5">
    <source>
        <dbReference type="ARBA" id="ARBA00023136"/>
    </source>
</evidence>
<dbReference type="InterPro" id="IPR011531">
    <property type="entry name" value="HCO3_transpt-like_TM_dom"/>
</dbReference>
<dbReference type="GO" id="GO:0006820">
    <property type="term" value="P:monoatomic anion transport"/>
    <property type="evidence" value="ECO:0007669"/>
    <property type="project" value="InterPro"/>
</dbReference>
<evidence type="ECO:0000256" key="3">
    <source>
        <dbReference type="ARBA" id="ARBA00022692"/>
    </source>
</evidence>
<keyword evidence="5 6" id="KW-0472">Membrane</keyword>
<proteinExistence type="inferred from homology"/>